<organism evidence="2 3">
    <name type="scientific">Nocardia tenerifensis</name>
    <dbReference type="NCBI Taxonomy" id="228006"/>
    <lineage>
        <taxon>Bacteria</taxon>
        <taxon>Bacillati</taxon>
        <taxon>Actinomycetota</taxon>
        <taxon>Actinomycetes</taxon>
        <taxon>Mycobacteriales</taxon>
        <taxon>Nocardiaceae</taxon>
        <taxon>Nocardia</taxon>
    </lineage>
</organism>
<gene>
    <name evidence="2" type="ORF">DFR70_12833</name>
</gene>
<evidence type="ECO:0000313" key="3">
    <source>
        <dbReference type="Proteomes" id="UP000247569"/>
    </source>
</evidence>
<sequence length="167" mass="18168">MTHMYTTDTTRMTATSSFGSPPTVKPDGGQFNDVMVMPRTPGSARMNGLPDSEQLLTAAYAADLLQAMNRFGSENQLPIKDPAKDFPTVTVEVGHYIDVDAPPRMKTNASGQVVSVSEPEGKLKIDLQVSAPSWKKDMIDKAIDQWRSDSYLCGILDRDALVTVSAT</sequence>
<feature type="compositionally biased region" description="Low complexity" evidence="1">
    <location>
        <begin position="1"/>
        <end position="15"/>
    </location>
</feature>
<accession>A0A318JSD4</accession>
<dbReference type="EMBL" id="QJKF01000028">
    <property type="protein sequence ID" value="PXX53320.1"/>
    <property type="molecule type" value="Genomic_DNA"/>
</dbReference>
<dbReference type="RefSeq" id="WP_040736267.1">
    <property type="nucleotide sequence ID" value="NZ_QJKF01000028.1"/>
</dbReference>
<keyword evidence="3" id="KW-1185">Reference proteome</keyword>
<reference evidence="2 3" key="1">
    <citation type="submission" date="2018-05" db="EMBL/GenBank/DDBJ databases">
        <title>Genomic Encyclopedia of Type Strains, Phase IV (KMG-IV): sequencing the most valuable type-strain genomes for metagenomic binning, comparative biology and taxonomic classification.</title>
        <authorList>
            <person name="Goeker M."/>
        </authorList>
    </citation>
    <scope>NUCLEOTIDE SEQUENCE [LARGE SCALE GENOMIC DNA]</scope>
    <source>
        <strain evidence="2 3">DSM 44704</strain>
    </source>
</reference>
<feature type="region of interest" description="Disordered" evidence="1">
    <location>
        <begin position="1"/>
        <end position="29"/>
    </location>
</feature>
<proteinExistence type="predicted"/>
<evidence type="ECO:0000256" key="1">
    <source>
        <dbReference type="SAM" id="MobiDB-lite"/>
    </source>
</evidence>
<dbReference type="AlphaFoldDB" id="A0A318JSD4"/>
<comment type="caution">
    <text evidence="2">The sequence shown here is derived from an EMBL/GenBank/DDBJ whole genome shotgun (WGS) entry which is preliminary data.</text>
</comment>
<evidence type="ECO:0000313" key="2">
    <source>
        <dbReference type="EMBL" id="PXX53320.1"/>
    </source>
</evidence>
<dbReference type="Proteomes" id="UP000247569">
    <property type="component" value="Unassembled WGS sequence"/>
</dbReference>
<name>A0A318JSD4_9NOCA</name>
<protein>
    <submittedName>
        <fullName evidence="2">Uncharacterized protein</fullName>
    </submittedName>
</protein>